<dbReference type="SUPFAM" id="SSF55120">
    <property type="entry name" value="Pseudouridine synthase"/>
    <property type="match status" value="1"/>
</dbReference>
<evidence type="ECO:0000259" key="4">
    <source>
        <dbReference type="Pfam" id="PF00849"/>
    </source>
</evidence>
<comment type="catalytic activity">
    <reaction evidence="1">
        <text>a uridine in RNA = a pseudouridine in RNA</text>
        <dbReference type="Rhea" id="RHEA:48348"/>
        <dbReference type="Rhea" id="RHEA-COMP:12068"/>
        <dbReference type="Rhea" id="RHEA-COMP:12069"/>
        <dbReference type="ChEBI" id="CHEBI:65314"/>
        <dbReference type="ChEBI" id="CHEBI:65315"/>
    </reaction>
</comment>
<dbReference type="EMBL" id="AGWN01000001">
    <property type="protein sequence ID" value="EPD31303.1"/>
    <property type="molecule type" value="Genomic_DNA"/>
</dbReference>
<comment type="caution">
    <text evidence="5">The sequence shown here is derived from an EMBL/GenBank/DDBJ whole genome shotgun (WGS) entry which is preliminary data.</text>
</comment>
<evidence type="ECO:0000256" key="2">
    <source>
        <dbReference type="ARBA" id="ARBA00031870"/>
    </source>
</evidence>
<dbReference type="Proteomes" id="UP000014387">
    <property type="component" value="Unassembled WGS sequence"/>
</dbReference>
<dbReference type="AlphaFoldDB" id="A0A9W5RF28"/>
<dbReference type="OrthoDB" id="9807829at2"/>
<dbReference type="GO" id="GO:0140098">
    <property type="term" value="F:catalytic activity, acting on RNA"/>
    <property type="evidence" value="ECO:0007669"/>
    <property type="project" value="UniProtKB-ARBA"/>
</dbReference>
<dbReference type="PANTHER" id="PTHR21600">
    <property type="entry name" value="MITOCHONDRIAL RNA PSEUDOURIDINE SYNTHASE"/>
    <property type="match status" value="1"/>
</dbReference>
<reference evidence="5 6" key="1">
    <citation type="submission" date="2013-05" db="EMBL/GenBank/DDBJ databases">
        <title>The Genome Sequence of Actinomyces europaeus ACS-120-V-COL10B.</title>
        <authorList>
            <consortium name="The Broad Institute Genomics Platform"/>
            <person name="Earl A."/>
            <person name="Ward D."/>
            <person name="Feldgarden M."/>
            <person name="Gevers D."/>
            <person name="Saerens B."/>
            <person name="Vaneechoutte M."/>
            <person name="Walker B."/>
            <person name="Young S."/>
            <person name="Zeng Q."/>
            <person name="Gargeya S."/>
            <person name="Fitzgerald M."/>
            <person name="Haas B."/>
            <person name="Abouelleil A."/>
            <person name="Allen A.W."/>
            <person name="Alvarado L."/>
            <person name="Arachchi H.M."/>
            <person name="Berlin A.M."/>
            <person name="Chapman S.B."/>
            <person name="Gainer-Dewar J."/>
            <person name="Goldberg J."/>
            <person name="Griggs A."/>
            <person name="Gujja S."/>
            <person name="Hansen M."/>
            <person name="Howarth C."/>
            <person name="Imamovic A."/>
            <person name="Ireland A."/>
            <person name="Larimer J."/>
            <person name="McCowan C."/>
            <person name="Murphy C."/>
            <person name="Pearson M."/>
            <person name="Poon T.W."/>
            <person name="Priest M."/>
            <person name="Roberts A."/>
            <person name="Saif S."/>
            <person name="Shea T."/>
            <person name="Sisk P."/>
            <person name="Sykes S."/>
            <person name="Wortman J."/>
            <person name="Nusbaum C."/>
            <person name="Birren B."/>
        </authorList>
    </citation>
    <scope>NUCLEOTIDE SEQUENCE [LARGE SCALE GENOMIC DNA]</scope>
    <source>
        <strain evidence="5 6">ACS-120-V-Col10b</strain>
    </source>
</reference>
<evidence type="ECO:0000313" key="5">
    <source>
        <dbReference type="EMBL" id="EPD31303.1"/>
    </source>
</evidence>
<proteinExistence type="predicted"/>
<evidence type="ECO:0000256" key="3">
    <source>
        <dbReference type="ARBA" id="ARBA00033164"/>
    </source>
</evidence>
<protein>
    <recommendedName>
        <fullName evidence="2">RNA pseudouridylate synthase</fullName>
    </recommendedName>
    <alternativeName>
        <fullName evidence="3">RNA-uridine isomerase</fullName>
    </alternativeName>
</protein>
<organism evidence="5 6">
    <name type="scientific">Gleimia europaea ACS-120-V-Col10b</name>
    <dbReference type="NCBI Taxonomy" id="883069"/>
    <lineage>
        <taxon>Bacteria</taxon>
        <taxon>Bacillati</taxon>
        <taxon>Actinomycetota</taxon>
        <taxon>Actinomycetes</taxon>
        <taxon>Actinomycetales</taxon>
        <taxon>Actinomycetaceae</taxon>
        <taxon>Gleimia</taxon>
    </lineage>
</organism>
<dbReference type="Pfam" id="PF00849">
    <property type="entry name" value="PseudoU_synth_2"/>
    <property type="match status" value="1"/>
</dbReference>
<dbReference type="InterPro" id="IPR006145">
    <property type="entry name" value="PsdUridine_synth_RsuA/RluA"/>
</dbReference>
<name>A0A9W5RF28_9ACTO</name>
<dbReference type="GO" id="GO:0009982">
    <property type="term" value="F:pseudouridine synthase activity"/>
    <property type="evidence" value="ECO:0007669"/>
    <property type="project" value="InterPro"/>
</dbReference>
<dbReference type="Gene3D" id="3.30.2350.10">
    <property type="entry name" value="Pseudouridine synthase"/>
    <property type="match status" value="1"/>
</dbReference>
<dbReference type="GO" id="GO:0000455">
    <property type="term" value="P:enzyme-directed rRNA pseudouridine synthesis"/>
    <property type="evidence" value="ECO:0007669"/>
    <property type="project" value="TreeGrafter"/>
</dbReference>
<feature type="domain" description="Pseudouridine synthase RsuA/RluA-like" evidence="4">
    <location>
        <begin position="98"/>
        <end position="291"/>
    </location>
</feature>
<gene>
    <name evidence="5" type="ORF">HMPREF9238_01071</name>
</gene>
<dbReference type="GO" id="GO:0003723">
    <property type="term" value="F:RNA binding"/>
    <property type="evidence" value="ECO:0007669"/>
    <property type="project" value="InterPro"/>
</dbReference>
<accession>A0A9W5RF28</accession>
<evidence type="ECO:0000313" key="6">
    <source>
        <dbReference type="Proteomes" id="UP000014387"/>
    </source>
</evidence>
<dbReference type="InterPro" id="IPR050188">
    <property type="entry name" value="RluA_PseudoU_synthase"/>
</dbReference>
<dbReference type="PANTHER" id="PTHR21600:SF84">
    <property type="entry name" value="PSEUDOURIDINE SYNTHASE RSUA_RLUA-LIKE DOMAIN-CONTAINING PROTEIN"/>
    <property type="match status" value="1"/>
</dbReference>
<sequence length="360" mass="38970">MRSARQVPPARGGVRPIRVSVSDFGTLRAALENRFPTLNAAALDAIFAAGDVVDSRGRSLDADACAASLSQGVWIYRPIPDEPPTAIEVGVLARGDGWLVADKPHDLATMPRGRFVARTLTVALRRQERNDDIVFAHRLDRATAGVILATSDPAKRGMYQQMFSRGEVKKRYLAITGLPAGEDVAGLPGQEALGLDSAGALDAKRFAARAHKNVAVLGGVDERGPYLRVTSRIEKRGMRVFNEAGAPNAETIMRPARGFIPEVSELARAAGMQAWEVEPVTGRTHQIRAHFYGLGIPIVGDPLYSGRFAARYGLDETPPGFAHLQLLAQNLEFTDPQTRELVSVSSRRGLEYAKSVDGRN</sequence>
<dbReference type="InterPro" id="IPR020103">
    <property type="entry name" value="PsdUridine_synth_cat_dom_sf"/>
</dbReference>
<keyword evidence="6" id="KW-1185">Reference proteome</keyword>
<evidence type="ECO:0000256" key="1">
    <source>
        <dbReference type="ARBA" id="ARBA00000073"/>
    </source>
</evidence>